<proteinExistence type="predicted"/>
<dbReference type="Gene3D" id="2.60.120.260">
    <property type="entry name" value="Galactose-binding domain-like"/>
    <property type="match status" value="2"/>
</dbReference>
<accession>A0AAW0A011</accession>
<evidence type="ECO:0000313" key="3">
    <source>
        <dbReference type="EMBL" id="KAK6996834.1"/>
    </source>
</evidence>
<dbReference type="Proteomes" id="UP001362999">
    <property type="component" value="Unassembled WGS sequence"/>
</dbReference>
<evidence type="ECO:0000256" key="2">
    <source>
        <dbReference type="SAM" id="Phobius"/>
    </source>
</evidence>
<organism evidence="3 4">
    <name type="scientific">Favolaschia claudopus</name>
    <dbReference type="NCBI Taxonomy" id="2862362"/>
    <lineage>
        <taxon>Eukaryota</taxon>
        <taxon>Fungi</taxon>
        <taxon>Dikarya</taxon>
        <taxon>Basidiomycota</taxon>
        <taxon>Agaricomycotina</taxon>
        <taxon>Agaricomycetes</taxon>
        <taxon>Agaricomycetidae</taxon>
        <taxon>Agaricales</taxon>
        <taxon>Marasmiineae</taxon>
        <taxon>Mycenaceae</taxon>
        <taxon>Favolaschia</taxon>
    </lineage>
</organism>
<keyword evidence="4" id="KW-1185">Reference proteome</keyword>
<feature type="compositionally biased region" description="Polar residues" evidence="1">
    <location>
        <begin position="364"/>
        <end position="404"/>
    </location>
</feature>
<dbReference type="EMBL" id="JAWWNJ010000095">
    <property type="protein sequence ID" value="KAK6996834.1"/>
    <property type="molecule type" value="Genomic_DNA"/>
</dbReference>
<reference evidence="3 4" key="1">
    <citation type="journal article" date="2024" name="J Genomics">
        <title>Draft genome sequencing and assembly of Favolaschia claudopus CIRM-BRFM 2984 isolated from oak limbs.</title>
        <authorList>
            <person name="Navarro D."/>
            <person name="Drula E."/>
            <person name="Chaduli D."/>
            <person name="Cazenave R."/>
            <person name="Ahrendt S."/>
            <person name="Wang J."/>
            <person name="Lipzen A."/>
            <person name="Daum C."/>
            <person name="Barry K."/>
            <person name="Grigoriev I.V."/>
            <person name="Favel A."/>
            <person name="Rosso M.N."/>
            <person name="Martin F."/>
        </authorList>
    </citation>
    <scope>NUCLEOTIDE SEQUENCE [LARGE SCALE GENOMIC DNA]</scope>
    <source>
        <strain evidence="3 4">CIRM-BRFM 2984</strain>
    </source>
</reference>
<keyword evidence="2" id="KW-1133">Transmembrane helix</keyword>
<feature type="transmembrane region" description="Helical" evidence="2">
    <location>
        <begin position="301"/>
        <end position="325"/>
    </location>
</feature>
<keyword evidence="2" id="KW-0812">Transmembrane</keyword>
<keyword evidence="2" id="KW-0472">Membrane</keyword>
<comment type="caution">
    <text evidence="3">The sequence shown here is derived from an EMBL/GenBank/DDBJ whole genome shotgun (WGS) entry which is preliminary data.</text>
</comment>
<evidence type="ECO:0000256" key="1">
    <source>
        <dbReference type="SAM" id="MobiDB-lite"/>
    </source>
</evidence>
<feature type="region of interest" description="Disordered" evidence="1">
    <location>
        <begin position="364"/>
        <end position="429"/>
    </location>
</feature>
<feature type="region of interest" description="Disordered" evidence="1">
    <location>
        <begin position="273"/>
        <end position="298"/>
    </location>
</feature>
<evidence type="ECO:0000313" key="4">
    <source>
        <dbReference type="Proteomes" id="UP001362999"/>
    </source>
</evidence>
<evidence type="ECO:0008006" key="5">
    <source>
        <dbReference type="Google" id="ProtNLM"/>
    </source>
</evidence>
<gene>
    <name evidence="3" type="ORF">R3P38DRAFT_3626077</name>
</gene>
<protein>
    <recommendedName>
        <fullName evidence="5">Transmembrane protein</fullName>
    </recommendedName>
</protein>
<name>A0AAW0A011_9AGAR</name>
<dbReference type="AlphaFoldDB" id="A0AAW0A011"/>
<sequence length="479" mass="50969">MSVARQRVVDDTDPSIQYGSSGWFVADPQSLQRVGNFGPIFQNTSHATSSADSTLIFPFNGTSIRAYGTISLSTECFVDHIKIPNGDDKFQFSENNWQLCYQLELTPGPHILTIQVQSKGQKFYLDFLMYTPLPDASFETSVSLFDPTDPAVSFGNGWWTSSGENGTNDNGAQVSVSFHGTSVVPFGYVPHEFPHNATWATYTIDNGSPVNFTLPGLSPTDETTQFFGRLFTMPPISSGSHSLLITYGGDDQHTPLTIGGFYVTNTSEISADPTAFSSSSTSSSASASPSNSPSSHHSAPVGAIAGGVLGGTITLFLLAAAAFFWQRRRHQSTSNLTYANPFPMSGYNPNSPPLAVVAALQKNPSSAVPGNSLNQSSGQFSSAFGTASAPTSSAQQPNTSTSAVLSHEPNHGRHRGNMMRSPPVQGSPSMLAREGAAIDTLPNSVLADEDGTQFVQHHDSGVRLPARRVVDLPPGYSAE</sequence>